<keyword evidence="5" id="KW-0547">Nucleotide-binding</keyword>
<dbReference type="GO" id="GO:0005886">
    <property type="term" value="C:plasma membrane"/>
    <property type="evidence" value="ECO:0007669"/>
    <property type="project" value="UniProtKB-SubCell"/>
</dbReference>
<dbReference type="Proteomes" id="UP000004263">
    <property type="component" value="Unassembled WGS sequence"/>
</dbReference>
<feature type="transmembrane region" description="Helical" evidence="11">
    <location>
        <begin position="244"/>
        <end position="268"/>
    </location>
</feature>
<dbReference type="GO" id="GO:0034040">
    <property type="term" value="F:ATPase-coupled lipid transmembrane transporter activity"/>
    <property type="evidence" value="ECO:0007669"/>
    <property type="project" value="InterPro"/>
</dbReference>
<evidence type="ECO:0000256" key="7">
    <source>
        <dbReference type="ARBA" id="ARBA00022967"/>
    </source>
</evidence>
<dbReference type="InterPro" id="IPR027417">
    <property type="entry name" value="P-loop_NTPase"/>
</dbReference>
<evidence type="ECO:0000256" key="8">
    <source>
        <dbReference type="ARBA" id="ARBA00022989"/>
    </source>
</evidence>
<evidence type="ECO:0000313" key="15">
    <source>
        <dbReference type="Proteomes" id="UP000004263"/>
    </source>
</evidence>
<protein>
    <submittedName>
        <fullName evidence="14">Lipid A export ATP-binding/permease protein MsbA</fullName>
    </submittedName>
</protein>
<dbReference type="GO" id="GO:0140359">
    <property type="term" value="F:ABC-type transporter activity"/>
    <property type="evidence" value="ECO:0007669"/>
    <property type="project" value="InterPro"/>
</dbReference>
<dbReference type="PROSITE" id="PS00211">
    <property type="entry name" value="ABC_TRANSPORTER_1"/>
    <property type="match status" value="1"/>
</dbReference>
<dbReference type="SMART" id="SM00382">
    <property type="entry name" value="AAA"/>
    <property type="match status" value="1"/>
</dbReference>
<keyword evidence="15" id="KW-1185">Reference proteome</keyword>
<dbReference type="PROSITE" id="PS50929">
    <property type="entry name" value="ABC_TM1F"/>
    <property type="match status" value="1"/>
</dbReference>
<dbReference type="Pfam" id="PF00005">
    <property type="entry name" value="ABC_tran"/>
    <property type="match status" value="1"/>
</dbReference>
<dbReference type="HOGENOM" id="CLU_000604_84_4_6"/>
<evidence type="ECO:0000256" key="11">
    <source>
        <dbReference type="SAM" id="Phobius"/>
    </source>
</evidence>
<dbReference type="Pfam" id="PF00664">
    <property type="entry name" value="ABC_membrane"/>
    <property type="match status" value="1"/>
</dbReference>
<evidence type="ECO:0000256" key="2">
    <source>
        <dbReference type="ARBA" id="ARBA00022448"/>
    </source>
</evidence>
<dbReference type="PANTHER" id="PTHR24221">
    <property type="entry name" value="ATP-BINDING CASSETTE SUB-FAMILY B"/>
    <property type="match status" value="1"/>
</dbReference>
<organism evidence="14 15">
    <name type="scientific">Bermanella marisrubri</name>
    <dbReference type="NCBI Taxonomy" id="207949"/>
    <lineage>
        <taxon>Bacteria</taxon>
        <taxon>Pseudomonadati</taxon>
        <taxon>Pseudomonadota</taxon>
        <taxon>Gammaproteobacteria</taxon>
        <taxon>Oceanospirillales</taxon>
        <taxon>Oceanospirillaceae</taxon>
        <taxon>Bermanella</taxon>
    </lineage>
</organism>
<dbReference type="Gene3D" id="3.40.50.300">
    <property type="entry name" value="P-loop containing nucleotide triphosphate hydrolases"/>
    <property type="match status" value="1"/>
</dbReference>
<evidence type="ECO:0000259" key="13">
    <source>
        <dbReference type="PROSITE" id="PS50929"/>
    </source>
</evidence>
<feature type="domain" description="ABC transporter" evidence="12">
    <location>
        <begin position="341"/>
        <end position="577"/>
    </location>
</feature>
<feature type="transmembrane region" description="Helical" evidence="11">
    <location>
        <begin position="168"/>
        <end position="188"/>
    </location>
</feature>
<reference evidence="14 15" key="1">
    <citation type="submission" date="2006-03" db="EMBL/GenBank/DDBJ databases">
        <authorList>
            <person name="Pinhassi J."/>
            <person name="Pedros-Alio C."/>
            <person name="Ferriera S."/>
            <person name="Johnson J."/>
            <person name="Kravitz S."/>
            <person name="Halpern A."/>
            <person name="Remington K."/>
            <person name="Beeson K."/>
            <person name="Tran B."/>
            <person name="Rogers Y.-H."/>
            <person name="Friedman R."/>
            <person name="Venter J.C."/>
        </authorList>
    </citation>
    <scope>NUCLEOTIDE SEQUENCE [LARGE SCALE GENOMIC DNA]</scope>
    <source>
        <strain evidence="14 15">RED65</strain>
    </source>
</reference>
<dbReference type="NCBIfam" id="TIGR02203">
    <property type="entry name" value="MsbA_lipidA"/>
    <property type="match status" value="1"/>
</dbReference>
<feature type="transmembrane region" description="Helical" evidence="11">
    <location>
        <begin position="25"/>
        <end position="49"/>
    </location>
</feature>
<proteinExistence type="predicted"/>
<dbReference type="OrthoDB" id="9806127at2"/>
<dbReference type="AlphaFoldDB" id="Q1N4W3"/>
<evidence type="ECO:0000259" key="12">
    <source>
        <dbReference type="PROSITE" id="PS50893"/>
    </source>
</evidence>
<dbReference type="FunFam" id="3.40.50.300:FF:000140">
    <property type="entry name" value="Lipid A export ATP-binding/permease protein MsbA"/>
    <property type="match status" value="1"/>
</dbReference>
<dbReference type="InterPro" id="IPR011527">
    <property type="entry name" value="ABC1_TM_dom"/>
</dbReference>
<dbReference type="RefSeq" id="WP_007017699.1">
    <property type="nucleotide sequence ID" value="NZ_CH724114.1"/>
</dbReference>
<dbReference type="InterPro" id="IPR036640">
    <property type="entry name" value="ABC1_TM_sf"/>
</dbReference>
<sequence>MTETPSSSDWALYKRLFSYVLKYKLMFFVAIFGFALYASSAPMLAHLMVVIEATYHNPTEWSRFLLVLMILGIYLFRGVGSFLGDYFLAKVGRTVVHNLRTHVFNHYLLLPNDFYDKHAKGHLISKITFDAEQVFGSVTNAVTSLIREGLTVIGLLAYMLWMNWKLTMVFFIAAPFIAFVVSKANGYFKRYSRNVQGSMGKVTQVAGESINAYQEIKIFSGQDYERNRFAKASDGNRRQTIKFLGVKAISVPVMQMIVAFAIASLIWVALDPRIIADMSFGDFMAFVTAASTLAKPMRTLASINSLIQQGIVAAKSMFDVLDEIPEPDHGSYRVNRADGELQISKLSFSYPDSDEQVLNAIDLHIKPGQSVALVGQSGSGKSTIVSLLTRFYDANQGQIKLDGRDLNEFDLANLREQISLVSQSVTLFNDTVYNNIAYGDLANKTEDEVYAAAKAAHALEFIEEMPEGMQTLIGDDGVMLSGGQRQRLAIARAILKDAPILILDEATSALDTQSERYIQEALETLMQDRTSIVVAHRLSTIEKVDSIVVINQGRIVEQGSHEELLARGGAYKNLYEMQFT</sequence>
<evidence type="ECO:0000313" key="14">
    <source>
        <dbReference type="EMBL" id="EAT13315.1"/>
    </source>
</evidence>
<gene>
    <name evidence="14" type="ORF">RED65_01105</name>
</gene>
<keyword evidence="6 14" id="KW-0067">ATP-binding</keyword>
<dbReference type="PROSITE" id="PS50893">
    <property type="entry name" value="ABC_TRANSPORTER_2"/>
    <property type="match status" value="1"/>
</dbReference>
<name>Q1N4W3_9GAMM</name>
<keyword evidence="2" id="KW-0813">Transport</keyword>
<evidence type="ECO:0000256" key="1">
    <source>
        <dbReference type="ARBA" id="ARBA00004651"/>
    </source>
</evidence>
<evidence type="ECO:0000256" key="4">
    <source>
        <dbReference type="ARBA" id="ARBA00022692"/>
    </source>
</evidence>
<keyword evidence="4 11" id="KW-0812">Transmembrane</keyword>
<dbReference type="PANTHER" id="PTHR24221:SF654">
    <property type="entry name" value="ATP-BINDING CASSETTE SUB-FAMILY B MEMBER 6"/>
    <property type="match status" value="1"/>
</dbReference>
<dbReference type="CDD" id="cd18552">
    <property type="entry name" value="ABC_6TM_MsbA_like"/>
    <property type="match status" value="1"/>
</dbReference>
<evidence type="ECO:0000256" key="10">
    <source>
        <dbReference type="ARBA" id="ARBA00023136"/>
    </source>
</evidence>
<keyword evidence="7" id="KW-1278">Translocase</keyword>
<keyword evidence="3" id="KW-1003">Cell membrane</keyword>
<keyword evidence="9" id="KW-0445">Lipid transport</keyword>
<feature type="domain" description="ABC transmembrane type-1" evidence="13">
    <location>
        <begin position="25"/>
        <end position="309"/>
    </location>
</feature>
<dbReference type="EMBL" id="AAQH01000002">
    <property type="protein sequence ID" value="EAT13315.1"/>
    <property type="molecule type" value="Genomic_DNA"/>
</dbReference>
<dbReference type="STRING" id="207949.RED65_01105"/>
<dbReference type="GO" id="GO:0016887">
    <property type="term" value="F:ATP hydrolysis activity"/>
    <property type="evidence" value="ECO:0007669"/>
    <property type="project" value="InterPro"/>
</dbReference>
<dbReference type="InterPro" id="IPR039421">
    <property type="entry name" value="Type_1_exporter"/>
</dbReference>
<feature type="transmembrane region" description="Helical" evidence="11">
    <location>
        <begin position="61"/>
        <end position="83"/>
    </location>
</feature>
<accession>Q1N4W3</accession>
<dbReference type="InterPro" id="IPR011917">
    <property type="entry name" value="ABC_transpr_lipidA"/>
</dbReference>
<keyword evidence="8 11" id="KW-1133">Transmembrane helix</keyword>
<evidence type="ECO:0000256" key="9">
    <source>
        <dbReference type="ARBA" id="ARBA00023055"/>
    </source>
</evidence>
<dbReference type="InterPro" id="IPR003593">
    <property type="entry name" value="AAA+_ATPase"/>
</dbReference>
<dbReference type="InterPro" id="IPR017871">
    <property type="entry name" value="ABC_transporter-like_CS"/>
</dbReference>
<dbReference type="InterPro" id="IPR003439">
    <property type="entry name" value="ABC_transporter-like_ATP-bd"/>
</dbReference>
<evidence type="ECO:0000256" key="5">
    <source>
        <dbReference type="ARBA" id="ARBA00022741"/>
    </source>
</evidence>
<evidence type="ECO:0000256" key="3">
    <source>
        <dbReference type="ARBA" id="ARBA00022475"/>
    </source>
</evidence>
<dbReference type="Gene3D" id="1.20.1560.10">
    <property type="entry name" value="ABC transporter type 1, transmembrane domain"/>
    <property type="match status" value="1"/>
</dbReference>
<comment type="subcellular location">
    <subcellularLocation>
        <location evidence="1">Cell membrane</location>
        <topology evidence="1">Multi-pass membrane protein</topology>
    </subcellularLocation>
</comment>
<keyword evidence="10 11" id="KW-0472">Membrane</keyword>
<dbReference type="GO" id="GO:0005524">
    <property type="term" value="F:ATP binding"/>
    <property type="evidence" value="ECO:0007669"/>
    <property type="project" value="UniProtKB-KW"/>
</dbReference>
<comment type="caution">
    <text evidence="14">The sequence shown here is derived from an EMBL/GenBank/DDBJ whole genome shotgun (WGS) entry which is preliminary data.</text>
</comment>
<dbReference type="SUPFAM" id="SSF52540">
    <property type="entry name" value="P-loop containing nucleoside triphosphate hydrolases"/>
    <property type="match status" value="1"/>
</dbReference>
<dbReference type="SUPFAM" id="SSF90123">
    <property type="entry name" value="ABC transporter transmembrane region"/>
    <property type="match status" value="1"/>
</dbReference>
<evidence type="ECO:0000256" key="6">
    <source>
        <dbReference type="ARBA" id="ARBA00022840"/>
    </source>
</evidence>